<dbReference type="Pfam" id="PF04082">
    <property type="entry name" value="Fungal_trans"/>
    <property type="match status" value="1"/>
</dbReference>
<dbReference type="EMBL" id="ML210183">
    <property type="protein sequence ID" value="TFK25719.1"/>
    <property type="molecule type" value="Genomic_DNA"/>
</dbReference>
<dbReference type="InterPro" id="IPR036864">
    <property type="entry name" value="Zn2-C6_fun-type_DNA-bd_sf"/>
</dbReference>
<dbReference type="STRING" id="230819.A0A5C3KYK1"/>
<dbReference type="Gene3D" id="4.10.240.10">
    <property type="entry name" value="Zn(2)-C6 fungal-type DNA-binding domain"/>
    <property type="match status" value="1"/>
</dbReference>
<dbReference type="CDD" id="cd12148">
    <property type="entry name" value="fungal_TF_MHR"/>
    <property type="match status" value="1"/>
</dbReference>
<dbReference type="SUPFAM" id="SSF57701">
    <property type="entry name" value="Zn2/Cys6 DNA-binding domain"/>
    <property type="match status" value="1"/>
</dbReference>
<dbReference type="PANTHER" id="PTHR47338:SF29">
    <property type="entry name" value="ZN(2)-C6 FUNGAL-TYPE DOMAIN-CONTAINING PROTEIN"/>
    <property type="match status" value="1"/>
</dbReference>
<dbReference type="PROSITE" id="PS50048">
    <property type="entry name" value="ZN2_CY6_FUNGAL_2"/>
    <property type="match status" value="1"/>
</dbReference>
<dbReference type="InterPro" id="IPR001138">
    <property type="entry name" value="Zn2Cys6_DnaBD"/>
</dbReference>
<evidence type="ECO:0000313" key="8">
    <source>
        <dbReference type="Proteomes" id="UP000307440"/>
    </source>
</evidence>
<gene>
    <name evidence="7" type="ORF">FA15DRAFT_590018</name>
</gene>
<dbReference type="GO" id="GO:0008270">
    <property type="term" value="F:zinc ion binding"/>
    <property type="evidence" value="ECO:0007669"/>
    <property type="project" value="InterPro"/>
</dbReference>
<dbReference type="CDD" id="cd14725">
    <property type="entry name" value="ZIP_Gal4-like_2"/>
    <property type="match status" value="1"/>
</dbReference>
<dbReference type="GO" id="GO:0003677">
    <property type="term" value="F:DNA binding"/>
    <property type="evidence" value="ECO:0007669"/>
    <property type="project" value="InterPro"/>
</dbReference>
<evidence type="ECO:0000256" key="5">
    <source>
        <dbReference type="ARBA" id="ARBA00023242"/>
    </source>
</evidence>
<proteinExistence type="predicted"/>
<organism evidence="7 8">
    <name type="scientific">Coprinopsis marcescibilis</name>
    <name type="common">Agaric fungus</name>
    <name type="synonym">Psathyrella marcescibilis</name>
    <dbReference type="NCBI Taxonomy" id="230819"/>
    <lineage>
        <taxon>Eukaryota</taxon>
        <taxon>Fungi</taxon>
        <taxon>Dikarya</taxon>
        <taxon>Basidiomycota</taxon>
        <taxon>Agaricomycotina</taxon>
        <taxon>Agaricomycetes</taxon>
        <taxon>Agaricomycetidae</taxon>
        <taxon>Agaricales</taxon>
        <taxon>Agaricineae</taxon>
        <taxon>Psathyrellaceae</taxon>
        <taxon>Coprinopsis</taxon>
    </lineage>
</organism>
<feature type="domain" description="Zn(2)-C6 fungal-type" evidence="6">
    <location>
        <begin position="20"/>
        <end position="52"/>
    </location>
</feature>
<dbReference type="Proteomes" id="UP000307440">
    <property type="component" value="Unassembled WGS sequence"/>
</dbReference>
<dbReference type="OrthoDB" id="2123952at2759"/>
<dbReference type="AlphaFoldDB" id="A0A5C3KYK1"/>
<dbReference type="InterPro" id="IPR050815">
    <property type="entry name" value="TF_fung"/>
</dbReference>
<keyword evidence="3" id="KW-0805">Transcription regulation</keyword>
<dbReference type="GO" id="GO:0000981">
    <property type="term" value="F:DNA-binding transcription factor activity, RNA polymerase II-specific"/>
    <property type="evidence" value="ECO:0007669"/>
    <property type="project" value="InterPro"/>
</dbReference>
<evidence type="ECO:0000256" key="2">
    <source>
        <dbReference type="ARBA" id="ARBA00022723"/>
    </source>
</evidence>
<dbReference type="GO" id="GO:0006351">
    <property type="term" value="P:DNA-templated transcription"/>
    <property type="evidence" value="ECO:0007669"/>
    <property type="project" value="InterPro"/>
</dbReference>
<accession>A0A5C3KYK1</accession>
<keyword evidence="4" id="KW-0804">Transcription</keyword>
<dbReference type="PROSITE" id="PS00463">
    <property type="entry name" value="ZN2_CY6_FUNGAL_1"/>
    <property type="match status" value="1"/>
</dbReference>
<keyword evidence="5" id="KW-0539">Nucleus</keyword>
<sequence>MANKPYDKVGQSNALQRGKACLRCRKRKMKCDGAKPSCQQCTKAKSSENCEYDDGKGKTRTQLLKETIARLEERVKELEDPTTNATSIMLFDPHRDQASYSGSGSPCSFGSPNSAYLPAFPSTESSGSPSSASWSQLQSIPSPVNIPLLQDIFFDEQHSPFAPDDDISMILLDIFAPHSHQVGLEIDIDSLRSSLRRPMSEQHHACLMNSIYLWACFVSRPEALSQHEDYYLRKSLEAIPDALRQGQTTDVVRTSCILACYFLANGRILEGSYHASAAAALAEQIGLGRQSDRIESKGKYEMSSDRIQAFWQVYNLDRCWSVALEKTPFIKDGRTPSTIITCPWPQDASDYKMHSQILACNQGPTVQAFLAGSMSANGFSCAALRVKASALLSEADRLSAQWCPGAKISAQLIDEINNLERIVNLFLPTLVQPEQLGAVNPNEKFASIVAHTIAQTAMIYLHRPFAAENPISAEKCAQAARACISLISYINERDFVFLDPIVGPCWSCAADTTIGRLDRIEQAWPMGDSVEIINDLGVLLYALTKFDNHFPSVGK</sequence>
<dbReference type="GO" id="GO:0005634">
    <property type="term" value="C:nucleus"/>
    <property type="evidence" value="ECO:0007669"/>
    <property type="project" value="UniProtKB-SubCell"/>
</dbReference>
<evidence type="ECO:0000313" key="7">
    <source>
        <dbReference type="EMBL" id="TFK25719.1"/>
    </source>
</evidence>
<keyword evidence="2" id="KW-0479">Metal-binding</keyword>
<dbReference type="SMART" id="SM00066">
    <property type="entry name" value="GAL4"/>
    <property type="match status" value="1"/>
</dbReference>
<name>A0A5C3KYK1_COPMA</name>
<dbReference type="CDD" id="cd00067">
    <property type="entry name" value="GAL4"/>
    <property type="match status" value="1"/>
</dbReference>
<reference evidence="7 8" key="1">
    <citation type="journal article" date="2019" name="Nat. Ecol. Evol.">
        <title>Megaphylogeny resolves global patterns of mushroom evolution.</title>
        <authorList>
            <person name="Varga T."/>
            <person name="Krizsan K."/>
            <person name="Foldi C."/>
            <person name="Dima B."/>
            <person name="Sanchez-Garcia M."/>
            <person name="Sanchez-Ramirez S."/>
            <person name="Szollosi G.J."/>
            <person name="Szarkandi J.G."/>
            <person name="Papp V."/>
            <person name="Albert L."/>
            <person name="Andreopoulos W."/>
            <person name="Angelini C."/>
            <person name="Antonin V."/>
            <person name="Barry K.W."/>
            <person name="Bougher N.L."/>
            <person name="Buchanan P."/>
            <person name="Buyck B."/>
            <person name="Bense V."/>
            <person name="Catcheside P."/>
            <person name="Chovatia M."/>
            <person name="Cooper J."/>
            <person name="Damon W."/>
            <person name="Desjardin D."/>
            <person name="Finy P."/>
            <person name="Geml J."/>
            <person name="Haridas S."/>
            <person name="Hughes K."/>
            <person name="Justo A."/>
            <person name="Karasinski D."/>
            <person name="Kautmanova I."/>
            <person name="Kiss B."/>
            <person name="Kocsube S."/>
            <person name="Kotiranta H."/>
            <person name="LaButti K.M."/>
            <person name="Lechner B.E."/>
            <person name="Liimatainen K."/>
            <person name="Lipzen A."/>
            <person name="Lukacs Z."/>
            <person name="Mihaltcheva S."/>
            <person name="Morgado L.N."/>
            <person name="Niskanen T."/>
            <person name="Noordeloos M.E."/>
            <person name="Ohm R.A."/>
            <person name="Ortiz-Santana B."/>
            <person name="Ovrebo C."/>
            <person name="Racz N."/>
            <person name="Riley R."/>
            <person name="Savchenko A."/>
            <person name="Shiryaev A."/>
            <person name="Soop K."/>
            <person name="Spirin V."/>
            <person name="Szebenyi C."/>
            <person name="Tomsovsky M."/>
            <person name="Tulloss R.E."/>
            <person name="Uehling J."/>
            <person name="Grigoriev I.V."/>
            <person name="Vagvolgyi C."/>
            <person name="Papp T."/>
            <person name="Martin F.M."/>
            <person name="Miettinen O."/>
            <person name="Hibbett D.S."/>
            <person name="Nagy L.G."/>
        </authorList>
    </citation>
    <scope>NUCLEOTIDE SEQUENCE [LARGE SCALE GENOMIC DNA]</scope>
    <source>
        <strain evidence="7 8">CBS 121175</strain>
    </source>
</reference>
<dbReference type="Pfam" id="PF00172">
    <property type="entry name" value="Zn_clus"/>
    <property type="match status" value="1"/>
</dbReference>
<evidence type="ECO:0000256" key="1">
    <source>
        <dbReference type="ARBA" id="ARBA00004123"/>
    </source>
</evidence>
<comment type="subcellular location">
    <subcellularLocation>
        <location evidence="1">Nucleus</location>
    </subcellularLocation>
</comment>
<evidence type="ECO:0000256" key="3">
    <source>
        <dbReference type="ARBA" id="ARBA00023015"/>
    </source>
</evidence>
<dbReference type="InterPro" id="IPR007219">
    <property type="entry name" value="XnlR_reg_dom"/>
</dbReference>
<protein>
    <recommendedName>
        <fullName evidence="6">Zn(2)-C6 fungal-type domain-containing protein</fullName>
    </recommendedName>
</protein>
<keyword evidence="8" id="KW-1185">Reference proteome</keyword>
<dbReference type="PANTHER" id="PTHR47338">
    <property type="entry name" value="ZN(II)2CYS6 TRANSCRIPTION FACTOR (EUROFUNG)-RELATED"/>
    <property type="match status" value="1"/>
</dbReference>
<evidence type="ECO:0000259" key="6">
    <source>
        <dbReference type="PROSITE" id="PS50048"/>
    </source>
</evidence>
<evidence type="ECO:0000256" key="4">
    <source>
        <dbReference type="ARBA" id="ARBA00023163"/>
    </source>
</evidence>